<feature type="transmembrane region" description="Helical" evidence="1">
    <location>
        <begin position="96"/>
        <end position="118"/>
    </location>
</feature>
<organism evidence="2 3">
    <name type="scientific">Halomarina halobia</name>
    <dbReference type="NCBI Taxonomy" id="3033386"/>
    <lineage>
        <taxon>Archaea</taxon>
        <taxon>Methanobacteriati</taxon>
        <taxon>Methanobacteriota</taxon>
        <taxon>Stenosarchaea group</taxon>
        <taxon>Halobacteria</taxon>
        <taxon>Halobacteriales</taxon>
        <taxon>Natronomonadaceae</taxon>
        <taxon>Halomarina</taxon>
    </lineage>
</organism>
<evidence type="ECO:0000256" key="1">
    <source>
        <dbReference type="SAM" id="Phobius"/>
    </source>
</evidence>
<dbReference type="RefSeq" id="WP_276304553.1">
    <property type="nucleotide sequence ID" value="NZ_CP119992.1"/>
</dbReference>
<evidence type="ECO:0008006" key="4">
    <source>
        <dbReference type="Google" id="ProtNLM"/>
    </source>
</evidence>
<reference evidence="2 3" key="1">
    <citation type="journal article" date="2019" name="Int. J. Syst. Evol. Microbiol.">
        <title>The Global Catalogue of Microorganisms (GCM) 10K type strain sequencing project: providing services to taxonomists for standard genome sequencing and annotation.</title>
        <authorList>
            <consortium name="The Broad Institute Genomics Platform"/>
            <consortium name="The Broad Institute Genome Sequencing Center for Infectious Disease"/>
            <person name="Wu L."/>
            <person name="Ma J."/>
        </authorList>
    </citation>
    <scope>NUCLEOTIDE SEQUENCE [LARGE SCALE GENOMIC DNA]</scope>
    <source>
        <strain evidence="2 3">PSR21</strain>
    </source>
</reference>
<name>A0ABD6A880_9EURY</name>
<accession>A0ABD6A880</accession>
<feature type="transmembrane region" description="Helical" evidence="1">
    <location>
        <begin position="206"/>
        <end position="225"/>
    </location>
</feature>
<feature type="transmembrane region" description="Helical" evidence="1">
    <location>
        <begin position="278"/>
        <end position="302"/>
    </location>
</feature>
<feature type="transmembrane region" description="Helical" evidence="1">
    <location>
        <begin position="130"/>
        <end position="152"/>
    </location>
</feature>
<keyword evidence="3" id="KW-1185">Reference proteome</keyword>
<proteinExistence type="predicted"/>
<feature type="transmembrane region" description="Helical" evidence="1">
    <location>
        <begin position="182"/>
        <end position="200"/>
    </location>
</feature>
<dbReference type="AlphaFoldDB" id="A0ABD6A880"/>
<evidence type="ECO:0000313" key="2">
    <source>
        <dbReference type="EMBL" id="MFC7316183.1"/>
    </source>
</evidence>
<feature type="transmembrane region" description="Helical" evidence="1">
    <location>
        <begin position="54"/>
        <end position="75"/>
    </location>
</feature>
<comment type="caution">
    <text evidence="2">The sequence shown here is derived from an EMBL/GenBank/DDBJ whole genome shotgun (WGS) entry which is preliminary data.</text>
</comment>
<dbReference type="GeneID" id="79314102"/>
<feature type="transmembrane region" description="Helical" evidence="1">
    <location>
        <begin position="356"/>
        <end position="384"/>
    </location>
</feature>
<feature type="transmembrane region" description="Helical" evidence="1">
    <location>
        <begin position="404"/>
        <end position="424"/>
    </location>
</feature>
<evidence type="ECO:0000313" key="3">
    <source>
        <dbReference type="Proteomes" id="UP001596547"/>
    </source>
</evidence>
<feature type="transmembrane region" description="Helical" evidence="1">
    <location>
        <begin position="444"/>
        <end position="462"/>
    </location>
</feature>
<dbReference type="Proteomes" id="UP001596547">
    <property type="component" value="Unassembled WGS sequence"/>
</dbReference>
<keyword evidence="1" id="KW-0812">Transmembrane</keyword>
<feature type="transmembrane region" description="Helical" evidence="1">
    <location>
        <begin position="314"/>
        <end position="335"/>
    </location>
</feature>
<gene>
    <name evidence="2" type="ORF">ACFQPE_05150</name>
</gene>
<sequence>MDAAGRTRARLLGRFLLASLAGTLLLAVIDTAAASNAAVSLSNAASGNDLDVPRWLYVMTGGATIGASAVLASFVTDRRFIERAHESRVVLPSRGVVRRWAVRAARGFGLVALAYVVWQGFAGPQVPTVNAAVILVFAGVRAGLTMFAYLVADPWPALNPWRTLAQRLPSLDRPYPERLGRWPAVVGFLALIWIETTTAVNAVPAMLSWALVGYTAVTLAGTVVFSPATWFRYGDPVAVAFRFYGAVAPLRWTDGGLSLRPPGFRLPDSDLVDGRDDVAFVVALVWELTFTGFVTTSAGAVVVRSIVGGGVPPLAVYALLFVGGYAAFLAAYRYAARRSRRVSETYLPTRTLLVRFAPPLLAIAAGYHLAHYFTFFVTLTPRLADVLASPLSPAANPVVLTVPWWFGALPMTFVLIGHLLSIWLAHTTAYGTFPARMQAIRSQFPFVAVMIGYTVVSLWLLSLPTTAPPFLGGG</sequence>
<keyword evidence="1" id="KW-1133">Transmembrane helix</keyword>
<dbReference type="EMBL" id="JBHTBF010000002">
    <property type="protein sequence ID" value="MFC7316183.1"/>
    <property type="molecule type" value="Genomic_DNA"/>
</dbReference>
<protein>
    <recommendedName>
        <fullName evidence="4">Fenitrothion hydrolase</fullName>
    </recommendedName>
</protein>
<keyword evidence="1" id="KW-0472">Membrane</keyword>